<dbReference type="AlphaFoldDB" id="A0A336LKY1"/>
<name>A0A336LKY1_CULSO</name>
<dbReference type="VEuPathDB" id="VectorBase:CSON013659"/>
<evidence type="ECO:0000313" key="1">
    <source>
        <dbReference type="EMBL" id="SSX17411.1"/>
    </source>
</evidence>
<sequence>MQPKTLLHLIFFIKVISPHKSIIAFNYNDENFPDYFHNEEYYEYTNMELPKIHKNYLNDHDALKNDFKIHDDRLGFFFVRGSIPFEISKTNVHCSNILKQYIDSCVGGLENELKYNDYIASDNYYDIWTHEEREIQYEILSQKFIETLHELVKLKSADRSIYDKISSK</sequence>
<reference evidence="1" key="1">
    <citation type="submission" date="2018-07" db="EMBL/GenBank/DDBJ databases">
        <authorList>
            <person name="Quirk P.G."/>
            <person name="Krulwich T.A."/>
        </authorList>
    </citation>
    <scope>NUCLEOTIDE SEQUENCE</scope>
</reference>
<organism evidence="1">
    <name type="scientific">Culicoides sonorensis</name>
    <name type="common">Biting midge</name>
    <dbReference type="NCBI Taxonomy" id="179676"/>
    <lineage>
        <taxon>Eukaryota</taxon>
        <taxon>Metazoa</taxon>
        <taxon>Ecdysozoa</taxon>
        <taxon>Arthropoda</taxon>
        <taxon>Hexapoda</taxon>
        <taxon>Insecta</taxon>
        <taxon>Pterygota</taxon>
        <taxon>Neoptera</taxon>
        <taxon>Endopterygota</taxon>
        <taxon>Diptera</taxon>
        <taxon>Nematocera</taxon>
        <taxon>Chironomoidea</taxon>
        <taxon>Ceratopogonidae</taxon>
        <taxon>Ceratopogoninae</taxon>
        <taxon>Culicoides</taxon>
        <taxon>Monoculicoides</taxon>
    </lineage>
</organism>
<protein>
    <submittedName>
        <fullName evidence="1">CSON013659 protein</fullName>
    </submittedName>
</protein>
<accession>A0A336LKY1</accession>
<proteinExistence type="predicted"/>
<dbReference type="EMBL" id="UFQT01000006">
    <property type="protein sequence ID" value="SSX17411.1"/>
    <property type="molecule type" value="Genomic_DNA"/>
</dbReference>
<gene>
    <name evidence="1" type="primary">CSON013659</name>
</gene>